<evidence type="ECO:0000256" key="1">
    <source>
        <dbReference type="ARBA" id="ARBA00001933"/>
    </source>
</evidence>
<evidence type="ECO:0000259" key="3">
    <source>
        <dbReference type="Pfam" id="PF00266"/>
    </source>
</evidence>
<dbReference type="EMBL" id="QEFB01000001">
    <property type="protein sequence ID" value="PWC08497.1"/>
    <property type="molecule type" value="Genomic_DNA"/>
</dbReference>
<dbReference type="InterPro" id="IPR015424">
    <property type="entry name" value="PyrdxlP-dep_Trfase"/>
</dbReference>
<keyword evidence="4" id="KW-0808">Transferase</keyword>
<accession>A0A2U1THY6</accession>
<name>A0A2U1THY6_9MICO</name>
<keyword evidence="4" id="KW-0032">Aminotransferase</keyword>
<evidence type="ECO:0000256" key="2">
    <source>
        <dbReference type="ARBA" id="ARBA00022898"/>
    </source>
</evidence>
<keyword evidence="2" id="KW-0663">Pyridoxal phosphate</keyword>
<dbReference type="InterPro" id="IPR000192">
    <property type="entry name" value="Aminotrans_V_dom"/>
</dbReference>
<comment type="caution">
    <text evidence="4">The sequence shown here is derived from an EMBL/GenBank/DDBJ whole genome shotgun (WGS) entry which is preliminary data.</text>
</comment>
<evidence type="ECO:0000313" key="5">
    <source>
        <dbReference type="Proteomes" id="UP000244962"/>
    </source>
</evidence>
<dbReference type="AlphaFoldDB" id="A0A2U1THY6"/>
<dbReference type="GO" id="GO:0008483">
    <property type="term" value="F:transaminase activity"/>
    <property type="evidence" value="ECO:0007669"/>
    <property type="project" value="UniProtKB-KW"/>
</dbReference>
<gene>
    <name evidence="4" type="ORF">DF223_03995</name>
</gene>
<proteinExistence type="predicted"/>
<evidence type="ECO:0000313" key="4">
    <source>
        <dbReference type="EMBL" id="PWC08497.1"/>
    </source>
</evidence>
<dbReference type="PANTHER" id="PTHR43586">
    <property type="entry name" value="CYSTEINE DESULFURASE"/>
    <property type="match status" value="1"/>
</dbReference>
<keyword evidence="5" id="KW-1185">Reference proteome</keyword>
<dbReference type="InterPro" id="IPR015422">
    <property type="entry name" value="PyrdxlP-dep_Trfase_small"/>
</dbReference>
<dbReference type="SUPFAM" id="SSF53383">
    <property type="entry name" value="PLP-dependent transferases"/>
    <property type="match status" value="1"/>
</dbReference>
<feature type="domain" description="Aminotransferase class V" evidence="3">
    <location>
        <begin position="81"/>
        <end position="339"/>
    </location>
</feature>
<dbReference type="Gene3D" id="3.40.640.10">
    <property type="entry name" value="Type I PLP-dependent aspartate aminotransferase-like (Major domain)"/>
    <property type="match status" value="1"/>
</dbReference>
<dbReference type="PANTHER" id="PTHR43586:SF8">
    <property type="entry name" value="CYSTEINE DESULFURASE 1, CHLOROPLASTIC"/>
    <property type="match status" value="1"/>
</dbReference>
<dbReference type="Proteomes" id="UP000244962">
    <property type="component" value="Unassembled WGS sequence"/>
</dbReference>
<dbReference type="InterPro" id="IPR015421">
    <property type="entry name" value="PyrdxlP-dep_Trfase_major"/>
</dbReference>
<dbReference type="RefSeq" id="WP_108962229.1">
    <property type="nucleotide sequence ID" value="NZ_QEFB01000001.1"/>
</dbReference>
<dbReference type="Pfam" id="PF00266">
    <property type="entry name" value="Aminotran_5"/>
    <property type="match status" value="1"/>
</dbReference>
<protein>
    <submittedName>
        <fullName evidence="4">Aminotransferase</fullName>
    </submittedName>
</protein>
<sequence length="373" mass="39253">MAPLTDFLDGFDSEPGYLDYARLGPLARVVQAEQRISIDALARARFGGLDAFGAQDERMRNAVAALTGFEPSHIVAQPNTSMGLMHTMFGMTGGVLVSPADFPSVTFAAVRAAESMHVLTPTWLETDGGRVTPHAIKEQLTPSITAVAVSLVDPRTGYLADIDGIRQVIGDRLLVVDAIQGFTVVDAPFEVADVVVSGGQKWARAGWGTGFLALSDSALEHLVPVMSGYTGTDEDLPWDSVPPPSSGAGAYSVTNPDPAAQARFAASLEQVASVGISAISDAVAQRVSEVIEIADEFGIAIASSRAENERAGIVVLDPPDNQVSLLVASLHNHGVTATARQNRIRLSIHAGTSDDTLGMLRDSLVSYQTAVAY</sequence>
<organism evidence="4 5">
    <name type="scientific">Mycetocola zhujimingii</name>
    <dbReference type="NCBI Taxonomy" id="2079792"/>
    <lineage>
        <taxon>Bacteria</taxon>
        <taxon>Bacillati</taxon>
        <taxon>Actinomycetota</taxon>
        <taxon>Actinomycetes</taxon>
        <taxon>Micrococcales</taxon>
        <taxon>Microbacteriaceae</taxon>
        <taxon>Mycetocola</taxon>
    </lineage>
</organism>
<reference evidence="5" key="1">
    <citation type="submission" date="2018-04" db="EMBL/GenBank/DDBJ databases">
        <authorList>
            <person name="Liu S."/>
            <person name="Wang Z."/>
            <person name="Li J."/>
        </authorList>
    </citation>
    <scope>NUCLEOTIDE SEQUENCE [LARGE SCALE GENOMIC DNA]</scope>
    <source>
        <strain evidence="5">622</strain>
    </source>
</reference>
<dbReference type="Gene3D" id="3.90.1150.10">
    <property type="entry name" value="Aspartate Aminotransferase, domain 1"/>
    <property type="match status" value="1"/>
</dbReference>
<comment type="cofactor">
    <cofactor evidence="1">
        <name>pyridoxal 5'-phosphate</name>
        <dbReference type="ChEBI" id="CHEBI:597326"/>
    </cofactor>
</comment>